<dbReference type="KEGG" id="chya:V22_06010"/>
<feature type="transmembrane region" description="Helical" evidence="1">
    <location>
        <begin position="33"/>
        <end position="51"/>
    </location>
</feature>
<dbReference type="RefSeq" id="WP_145259663.1">
    <property type="nucleotide sequence ID" value="NZ_CP036316.1"/>
</dbReference>
<proteinExistence type="predicted"/>
<protein>
    <submittedName>
        <fullName evidence="2">Uncharacterized protein</fullName>
    </submittedName>
</protein>
<dbReference type="AlphaFoldDB" id="A0A517T4T2"/>
<reference evidence="2 3" key="1">
    <citation type="submission" date="2019-02" db="EMBL/GenBank/DDBJ databases">
        <title>Deep-cultivation of Planctomycetes and their phenomic and genomic characterization uncovers novel biology.</title>
        <authorList>
            <person name="Wiegand S."/>
            <person name="Jogler M."/>
            <person name="Boedeker C."/>
            <person name="Pinto D."/>
            <person name="Vollmers J."/>
            <person name="Rivas-Marin E."/>
            <person name="Kohn T."/>
            <person name="Peeters S.H."/>
            <person name="Heuer A."/>
            <person name="Rast P."/>
            <person name="Oberbeckmann S."/>
            <person name="Bunk B."/>
            <person name="Jeske O."/>
            <person name="Meyerdierks A."/>
            <person name="Storesund J.E."/>
            <person name="Kallscheuer N."/>
            <person name="Luecker S."/>
            <person name="Lage O.M."/>
            <person name="Pohl T."/>
            <person name="Merkel B.J."/>
            <person name="Hornburger P."/>
            <person name="Mueller R.-W."/>
            <person name="Bruemmer F."/>
            <person name="Labrenz M."/>
            <person name="Spormann A.M."/>
            <person name="Op den Camp H."/>
            <person name="Overmann J."/>
            <person name="Amann R."/>
            <person name="Jetten M.S.M."/>
            <person name="Mascher T."/>
            <person name="Medema M.H."/>
            <person name="Devos D.P."/>
            <person name="Kaster A.-K."/>
            <person name="Ovreas L."/>
            <person name="Rohde M."/>
            <person name="Galperin M.Y."/>
            <person name="Jogler C."/>
        </authorList>
    </citation>
    <scope>NUCLEOTIDE SEQUENCE [LARGE SCALE GENOMIC DNA]</scope>
    <source>
        <strain evidence="2 3">V22</strain>
    </source>
</reference>
<evidence type="ECO:0000313" key="2">
    <source>
        <dbReference type="EMBL" id="QDT63380.1"/>
    </source>
</evidence>
<keyword evidence="1" id="KW-0472">Membrane</keyword>
<name>A0A517T4T2_9PLAN</name>
<organism evidence="2 3">
    <name type="scientific">Calycomorphotria hydatis</name>
    <dbReference type="NCBI Taxonomy" id="2528027"/>
    <lineage>
        <taxon>Bacteria</taxon>
        <taxon>Pseudomonadati</taxon>
        <taxon>Planctomycetota</taxon>
        <taxon>Planctomycetia</taxon>
        <taxon>Planctomycetales</taxon>
        <taxon>Planctomycetaceae</taxon>
        <taxon>Calycomorphotria</taxon>
    </lineage>
</organism>
<accession>A0A517T4T2</accession>
<evidence type="ECO:0000256" key="1">
    <source>
        <dbReference type="SAM" id="Phobius"/>
    </source>
</evidence>
<keyword evidence="1" id="KW-1133">Transmembrane helix</keyword>
<keyword evidence="1" id="KW-0812">Transmembrane</keyword>
<keyword evidence="3" id="KW-1185">Reference proteome</keyword>
<sequence length="62" mass="6215">MLLSSALTGVLAARGIGRAIGNLIEGIQNGDPMAIGISVVLLVVGLGLLYFRFAGGGEASDE</sequence>
<gene>
    <name evidence="2" type="ORF">V22_06010</name>
</gene>
<evidence type="ECO:0000313" key="3">
    <source>
        <dbReference type="Proteomes" id="UP000319976"/>
    </source>
</evidence>
<dbReference type="Proteomes" id="UP000319976">
    <property type="component" value="Chromosome"/>
</dbReference>
<dbReference type="EMBL" id="CP036316">
    <property type="protein sequence ID" value="QDT63380.1"/>
    <property type="molecule type" value="Genomic_DNA"/>
</dbReference>